<proteinExistence type="predicted"/>
<dbReference type="Proteomes" id="UP000756132">
    <property type="component" value="Chromosome 9"/>
</dbReference>
<accession>A0A9Q8PG54</accession>
<organism evidence="1 2">
    <name type="scientific">Passalora fulva</name>
    <name type="common">Tomato leaf mold</name>
    <name type="synonym">Cladosporium fulvum</name>
    <dbReference type="NCBI Taxonomy" id="5499"/>
    <lineage>
        <taxon>Eukaryota</taxon>
        <taxon>Fungi</taxon>
        <taxon>Dikarya</taxon>
        <taxon>Ascomycota</taxon>
        <taxon>Pezizomycotina</taxon>
        <taxon>Dothideomycetes</taxon>
        <taxon>Dothideomycetidae</taxon>
        <taxon>Mycosphaerellales</taxon>
        <taxon>Mycosphaerellaceae</taxon>
        <taxon>Fulvia</taxon>
    </lineage>
</organism>
<dbReference type="GeneID" id="71989676"/>
<sequence>MSLPTYEEAIACAQPDELNIQQEANQEIQRERRHGLDAELQSIIDGRSAKARLSQIANLSPNAKKLADIITFVILTSYKRPRSGPFFQTFWFLPWQLLMSNRHLEVICDCLEESVEMKQPWIFESPWRKAHSLFSRRHRRFDWDGTRILCPVPIDKIHNPTRELAVPIEPTMEKLVQMYVEVNARAPAYVVTCGYGLGLHLYY</sequence>
<reference evidence="1" key="1">
    <citation type="submission" date="2021-12" db="EMBL/GenBank/DDBJ databases">
        <authorList>
            <person name="Zaccaron A."/>
            <person name="Stergiopoulos I."/>
        </authorList>
    </citation>
    <scope>NUCLEOTIDE SEQUENCE</scope>
    <source>
        <strain evidence="1">Race5_Kim</strain>
    </source>
</reference>
<keyword evidence="2" id="KW-1185">Reference proteome</keyword>
<dbReference type="KEGG" id="ffu:CLAFUR5_09798"/>
<evidence type="ECO:0000313" key="2">
    <source>
        <dbReference type="Proteomes" id="UP000756132"/>
    </source>
</evidence>
<reference evidence="1" key="2">
    <citation type="journal article" date="2022" name="Microb. Genom.">
        <title>A chromosome-scale genome assembly of the tomato pathogen Cladosporium fulvum reveals a compartmentalized genome architecture and the presence of a dispensable chromosome.</title>
        <authorList>
            <person name="Zaccaron A.Z."/>
            <person name="Chen L.H."/>
            <person name="Samaras A."/>
            <person name="Stergiopoulos I."/>
        </authorList>
    </citation>
    <scope>NUCLEOTIDE SEQUENCE</scope>
    <source>
        <strain evidence="1">Race5_Kim</strain>
    </source>
</reference>
<dbReference type="RefSeq" id="XP_047766234.1">
    <property type="nucleotide sequence ID" value="XM_047908946.1"/>
</dbReference>
<evidence type="ECO:0000313" key="1">
    <source>
        <dbReference type="EMBL" id="UJO21868.1"/>
    </source>
</evidence>
<gene>
    <name evidence="1" type="ORF">CLAFUR5_09798</name>
</gene>
<dbReference type="AlphaFoldDB" id="A0A9Q8PG54"/>
<name>A0A9Q8PG54_PASFU</name>
<dbReference type="EMBL" id="CP090171">
    <property type="protein sequence ID" value="UJO21868.1"/>
    <property type="molecule type" value="Genomic_DNA"/>
</dbReference>
<protein>
    <submittedName>
        <fullName evidence="1">Uncharacterized protein</fullName>
    </submittedName>
</protein>